<keyword evidence="4" id="KW-1185">Reference proteome</keyword>
<feature type="domain" description="HMA" evidence="2">
    <location>
        <begin position="40"/>
        <end position="107"/>
    </location>
</feature>
<accession>A0A1M5SWD5</accession>
<dbReference type="InterPro" id="IPR006121">
    <property type="entry name" value="HMA_dom"/>
</dbReference>
<dbReference type="STRING" id="1195760.SAMN05444281_0565"/>
<dbReference type="OrthoDB" id="1178902at2"/>
<evidence type="ECO:0000259" key="2">
    <source>
        <dbReference type="PROSITE" id="PS50846"/>
    </source>
</evidence>
<dbReference type="SUPFAM" id="SSF55008">
    <property type="entry name" value="HMA, heavy metal-associated domain"/>
    <property type="match status" value="1"/>
</dbReference>
<sequence>MKIISKYLCIAFLAILTLLACKPSDQKNTAEQTNLPVKLQISSLDIEGMTCEIGCARTIESKISKVDGVTVSKVDFEAKKGTFTYDANKTSEAKIISTINGLLDGKTYKATAGKTCCTTKESKTCTQACADKCGHKVGEVCVKCNSKEESCCGLEKAKDFSKACAEKCNHKEGESCGQCATKSEACKPGCDKPCCSTENK</sequence>
<evidence type="ECO:0000313" key="3">
    <source>
        <dbReference type="EMBL" id="SHH42816.1"/>
    </source>
</evidence>
<protein>
    <submittedName>
        <fullName evidence="3">Copper chaperone CopZ</fullName>
    </submittedName>
</protein>
<dbReference type="Pfam" id="PF00403">
    <property type="entry name" value="HMA"/>
    <property type="match status" value="1"/>
</dbReference>
<feature type="chain" id="PRO_5012974373" evidence="1">
    <location>
        <begin position="21"/>
        <end position="200"/>
    </location>
</feature>
<dbReference type="InterPro" id="IPR036163">
    <property type="entry name" value="HMA_dom_sf"/>
</dbReference>
<organism evidence="3 4">
    <name type="scientific">Wenyingzhuangia marina</name>
    <dbReference type="NCBI Taxonomy" id="1195760"/>
    <lineage>
        <taxon>Bacteria</taxon>
        <taxon>Pseudomonadati</taxon>
        <taxon>Bacteroidota</taxon>
        <taxon>Flavobacteriia</taxon>
        <taxon>Flavobacteriales</taxon>
        <taxon>Flavobacteriaceae</taxon>
        <taxon>Wenyingzhuangia</taxon>
    </lineage>
</organism>
<dbReference type="AlphaFoldDB" id="A0A1M5SWD5"/>
<reference evidence="4" key="1">
    <citation type="submission" date="2016-11" db="EMBL/GenBank/DDBJ databases">
        <authorList>
            <person name="Varghese N."/>
            <person name="Submissions S."/>
        </authorList>
    </citation>
    <scope>NUCLEOTIDE SEQUENCE [LARGE SCALE GENOMIC DNA]</scope>
    <source>
        <strain evidence="4">DSM 100572</strain>
    </source>
</reference>
<dbReference type="PROSITE" id="PS51257">
    <property type="entry name" value="PROKAR_LIPOPROTEIN"/>
    <property type="match status" value="1"/>
</dbReference>
<keyword evidence="1" id="KW-0732">Signal</keyword>
<dbReference type="RefSeq" id="WP_073118153.1">
    <property type="nucleotide sequence ID" value="NZ_BMEN01000001.1"/>
</dbReference>
<dbReference type="GO" id="GO:0046872">
    <property type="term" value="F:metal ion binding"/>
    <property type="evidence" value="ECO:0007669"/>
    <property type="project" value="InterPro"/>
</dbReference>
<dbReference type="Proteomes" id="UP000184109">
    <property type="component" value="Unassembled WGS sequence"/>
</dbReference>
<evidence type="ECO:0000313" key="4">
    <source>
        <dbReference type="Proteomes" id="UP000184109"/>
    </source>
</evidence>
<dbReference type="EMBL" id="FQXQ01000001">
    <property type="protein sequence ID" value="SHH42816.1"/>
    <property type="molecule type" value="Genomic_DNA"/>
</dbReference>
<dbReference type="CDD" id="cd00371">
    <property type="entry name" value="HMA"/>
    <property type="match status" value="1"/>
</dbReference>
<feature type="signal peptide" evidence="1">
    <location>
        <begin position="1"/>
        <end position="20"/>
    </location>
</feature>
<name>A0A1M5SWD5_9FLAO</name>
<dbReference type="Gene3D" id="3.30.70.100">
    <property type="match status" value="1"/>
</dbReference>
<dbReference type="PROSITE" id="PS50846">
    <property type="entry name" value="HMA_2"/>
    <property type="match status" value="1"/>
</dbReference>
<gene>
    <name evidence="3" type="ORF">SAMN05444281_0565</name>
</gene>
<evidence type="ECO:0000256" key="1">
    <source>
        <dbReference type="SAM" id="SignalP"/>
    </source>
</evidence>
<proteinExistence type="predicted"/>